<evidence type="ECO:0008006" key="4">
    <source>
        <dbReference type="Google" id="ProtNLM"/>
    </source>
</evidence>
<gene>
    <name evidence="2" type="ORF">niasHT_025982</name>
</gene>
<dbReference type="EMBL" id="JBICBT010001018">
    <property type="protein sequence ID" value="KAL3087520.1"/>
    <property type="molecule type" value="Genomic_DNA"/>
</dbReference>
<evidence type="ECO:0000313" key="2">
    <source>
        <dbReference type="EMBL" id="KAL3087520.1"/>
    </source>
</evidence>
<feature type="region of interest" description="Disordered" evidence="1">
    <location>
        <begin position="549"/>
        <end position="569"/>
    </location>
</feature>
<keyword evidence="3" id="KW-1185">Reference proteome</keyword>
<accession>A0ABD2JA79</accession>
<dbReference type="Pfam" id="PF03564">
    <property type="entry name" value="DUF1759"/>
    <property type="match status" value="1"/>
</dbReference>
<dbReference type="Proteomes" id="UP001620626">
    <property type="component" value="Unassembled WGS sequence"/>
</dbReference>
<feature type="region of interest" description="Disordered" evidence="1">
    <location>
        <begin position="139"/>
        <end position="185"/>
    </location>
</feature>
<proteinExistence type="predicted"/>
<reference evidence="2 3" key="1">
    <citation type="submission" date="2024-10" db="EMBL/GenBank/DDBJ databases">
        <authorList>
            <person name="Kim D."/>
        </authorList>
    </citation>
    <scope>NUCLEOTIDE SEQUENCE [LARGE SCALE GENOMIC DNA]</scope>
    <source>
        <strain evidence="2">BH-2024</strain>
    </source>
</reference>
<name>A0ABD2JA79_9BILA</name>
<sequence>MALFWKLFETSVESLQIEDFKKHIYLLRCLPEKSVARRAIDLYPPSDENYPRVVEILKKRFWDEKSIVETLQSELLHLPKPSDSVQSLRQFSESIERICQQLSDFGENEQNKFMASTIKSKLPYHLLTQVVEVFRGEEKPRDFPPQIQKNNFQGGGTDFPPNQFRQGHWRPNNRRPNNGNDSVGMMSPRIDRSFLAMQRPQFSQRKTGTRQTCSLCAAVGHPPNRCPKYSTSGTRRRRLAKQRKCFNCLLKGHKAQQCCSPKRCLKCGGKHHYMICRYGDIPKVSTRQTTKETRTVQRKQSSKRRGEPPRSNKTNYSKICVSSVVEDKPSEGHAFDGKSKNGLINVAKKSHALSTMSRVVVKRRDHQRMIENPVVFDQACQTSSQSNFHIEGPFFSARRVNIPDNAEIINDRFFEFGDPERDQEERVPLRREPRVHRQTEPLSSWIERSHGSHWYETILDRRIVDEDLRRELRRGATLIGEHFGRAVDIHFDGLTCYVDPLTPCIQEYVGFSPHEGGMLVDLYPIELVSIRHRVRVRWRAPEEDELHPAARYRAQSPDGHLENRPQRVV</sequence>
<dbReference type="InterPro" id="IPR005312">
    <property type="entry name" value="DUF1759"/>
</dbReference>
<organism evidence="2 3">
    <name type="scientific">Heterodera trifolii</name>
    <dbReference type="NCBI Taxonomy" id="157864"/>
    <lineage>
        <taxon>Eukaryota</taxon>
        <taxon>Metazoa</taxon>
        <taxon>Ecdysozoa</taxon>
        <taxon>Nematoda</taxon>
        <taxon>Chromadorea</taxon>
        <taxon>Rhabditida</taxon>
        <taxon>Tylenchina</taxon>
        <taxon>Tylenchomorpha</taxon>
        <taxon>Tylenchoidea</taxon>
        <taxon>Heteroderidae</taxon>
        <taxon>Heteroderinae</taxon>
        <taxon>Heterodera</taxon>
    </lineage>
</organism>
<dbReference type="PANTHER" id="PTHR47331">
    <property type="entry name" value="PHD-TYPE DOMAIN-CONTAINING PROTEIN"/>
    <property type="match status" value="1"/>
</dbReference>
<protein>
    <recommendedName>
        <fullName evidence="4">CCHC-type domain-containing protein</fullName>
    </recommendedName>
</protein>
<feature type="compositionally biased region" description="Basic and acidic residues" evidence="1">
    <location>
        <begin position="559"/>
        <end position="569"/>
    </location>
</feature>
<evidence type="ECO:0000256" key="1">
    <source>
        <dbReference type="SAM" id="MobiDB-lite"/>
    </source>
</evidence>
<comment type="caution">
    <text evidence="2">The sequence shown here is derived from an EMBL/GenBank/DDBJ whole genome shotgun (WGS) entry which is preliminary data.</text>
</comment>
<dbReference type="PANTHER" id="PTHR47331:SF5">
    <property type="entry name" value="RIBONUCLEASE H"/>
    <property type="match status" value="1"/>
</dbReference>
<dbReference type="AlphaFoldDB" id="A0ABD2JA79"/>
<feature type="region of interest" description="Disordered" evidence="1">
    <location>
        <begin position="287"/>
        <end position="315"/>
    </location>
</feature>
<evidence type="ECO:0000313" key="3">
    <source>
        <dbReference type="Proteomes" id="UP001620626"/>
    </source>
</evidence>